<dbReference type="InterPro" id="IPR052226">
    <property type="entry name" value="UPF0332_toxin"/>
</dbReference>
<feature type="domain" description="HEPN" evidence="2">
    <location>
        <begin position="11"/>
        <end position="125"/>
    </location>
</feature>
<comment type="similarity">
    <text evidence="1">Belongs to the UPF0332 family.</text>
</comment>
<dbReference type="Proteomes" id="UP000441754">
    <property type="component" value="Unassembled WGS sequence"/>
</dbReference>
<keyword evidence="4" id="KW-1185">Reference proteome</keyword>
<dbReference type="Pfam" id="PF05168">
    <property type="entry name" value="HEPN"/>
    <property type="match status" value="1"/>
</dbReference>
<evidence type="ECO:0000259" key="2">
    <source>
        <dbReference type="Pfam" id="PF05168"/>
    </source>
</evidence>
<proteinExistence type="inferred from homology"/>
<evidence type="ECO:0000313" key="4">
    <source>
        <dbReference type="Proteomes" id="UP000441754"/>
    </source>
</evidence>
<dbReference type="Gene3D" id="1.20.120.330">
    <property type="entry name" value="Nucleotidyltransferases domain 2"/>
    <property type="match status" value="1"/>
</dbReference>
<comment type="caution">
    <text evidence="3">The sequence shown here is derived from an EMBL/GenBank/DDBJ whole genome shotgun (WGS) entry which is preliminary data.</text>
</comment>
<gene>
    <name evidence="3" type="ORF">GJJ30_19970</name>
</gene>
<evidence type="ECO:0000256" key="1">
    <source>
        <dbReference type="ARBA" id="ARBA00038248"/>
    </source>
</evidence>
<dbReference type="EMBL" id="WJXZ01000012">
    <property type="protein sequence ID" value="MRS63589.1"/>
    <property type="molecule type" value="Genomic_DNA"/>
</dbReference>
<accession>A0A7K0EP72</accession>
<dbReference type="OrthoDB" id="1494057at2"/>
<evidence type="ECO:0000313" key="3">
    <source>
        <dbReference type="EMBL" id="MRS63589.1"/>
    </source>
</evidence>
<reference evidence="3 4" key="1">
    <citation type="journal article" date="2018" name="Antonie Van Leeuwenhoek">
        <title>Larkinella terrae sp. nov., isolated from soil on Jeju Island, South Korea.</title>
        <authorList>
            <person name="Ten L.N."/>
            <person name="Jeon J."/>
            <person name="Park S.J."/>
            <person name="Park S."/>
            <person name="Lee S.Y."/>
            <person name="Kim M.K."/>
            <person name="Jung H.Y."/>
        </authorList>
    </citation>
    <scope>NUCLEOTIDE SEQUENCE [LARGE SCALE GENOMIC DNA]</scope>
    <source>
        <strain evidence="3 4">KCTC 52001</strain>
    </source>
</reference>
<protein>
    <submittedName>
        <fullName evidence="3">HEPN domain-containing protein</fullName>
    </submittedName>
</protein>
<dbReference type="AlphaFoldDB" id="A0A7K0EP72"/>
<organism evidence="3 4">
    <name type="scientific">Larkinella terrae</name>
    <dbReference type="NCBI Taxonomy" id="2025311"/>
    <lineage>
        <taxon>Bacteria</taxon>
        <taxon>Pseudomonadati</taxon>
        <taxon>Bacteroidota</taxon>
        <taxon>Cytophagia</taxon>
        <taxon>Cytophagales</taxon>
        <taxon>Spirosomataceae</taxon>
        <taxon>Larkinella</taxon>
    </lineage>
</organism>
<dbReference type="RefSeq" id="WP_154176936.1">
    <property type="nucleotide sequence ID" value="NZ_WJXZ01000012.1"/>
</dbReference>
<dbReference type="PANTHER" id="PTHR36565:SF1">
    <property type="entry name" value="UPF0332 PROTEIN TM_1000"/>
    <property type="match status" value="1"/>
</dbReference>
<dbReference type="PANTHER" id="PTHR36565">
    <property type="entry name" value="UPF0332 PROTEIN TM_1000"/>
    <property type="match status" value="1"/>
</dbReference>
<name>A0A7K0EP72_9BACT</name>
<dbReference type="InterPro" id="IPR007842">
    <property type="entry name" value="HEPN_dom"/>
</dbReference>
<sequence length="129" mass="14765">MKWHKQDIIKYRIAKSAKTLEEAKLLIAGGGWSGAANRLYYAAFQIVTALMAQEDIGLKSHSGAKHMLDLHFFKTGKLSTDSSKFYSRLFKARQEGDYDDFVYFTEEEILPLLEQTEQFIAAVRQLLPE</sequence>